<feature type="coiled-coil region" evidence="1">
    <location>
        <begin position="239"/>
        <end position="266"/>
    </location>
</feature>
<dbReference type="AlphaFoldDB" id="A0A6C0B5S0"/>
<accession>A0A6C0B5S0</accession>
<feature type="coiled-coil region" evidence="1">
    <location>
        <begin position="109"/>
        <end position="193"/>
    </location>
</feature>
<evidence type="ECO:0000313" key="3">
    <source>
        <dbReference type="EMBL" id="QHS86889.1"/>
    </source>
</evidence>
<keyword evidence="2" id="KW-1133">Transmembrane helix</keyword>
<name>A0A6C0B5S0_9ZZZZ</name>
<dbReference type="EMBL" id="MN739064">
    <property type="protein sequence ID" value="QHS86889.1"/>
    <property type="molecule type" value="Genomic_DNA"/>
</dbReference>
<protein>
    <submittedName>
        <fullName evidence="3">Uncharacterized protein</fullName>
    </submittedName>
</protein>
<sequence>MTDLITMEHAYFPNNIKTHLYENFNIGSIDLVSVPVYNELKTDYGLLSGLKMAVDAEYQGIVSDQQYQIGQNKTAADSKIANLNTVATSRENAAITTHNTSVNTVNTQYDDIVKAKADLQKKFDELNSEVRRQVAEITELVTRLMKIKTDKDEAVRIVRAEIAKVKKAYEEELARLNAQQDLLNEEIKKYNEYQTTLAAGQQKFIKLDARFQDQLSKVTELNRLIDNLAKSKVVLDSEYAVWESKFAALENDFKKIEEQISKYLKKGETDLEYINSLLKEKRLLQDKLFSYSEDKYNTQTHLIDDVNLELSPSKLLTSNQRREIAKNESKYGKLRNDIMSISKNIQINKNEYRKKSFYIFLLTNAFVFLIVTLIIVILMRRDFI</sequence>
<keyword evidence="1" id="KW-0175">Coiled coil</keyword>
<evidence type="ECO:0000256" key="1">
    <source>
        <dbReference type="SAM" id="Coils"/>
    </source>
</evidence>
<proteinExistence type="predicted"/>
<feature type="transmembrane region" description="Helical" evidence="2">
    <location>
        <begin position="357"/>
        <end position="379"/>
    </location>
</feature>
<organism evidence="3">
    <name type="scientific">viral metagenome</name>
    <dbReference type="NCBI Taxonomy" id="1070528"/>
    <lineage>
        <taxon>unclassified sequences</taxon>
        <taxon>metagenomes</taxon>
        <taxon>organismal metagenomes</taxon>
    </lineage>
</organism>
<evidence type="ECO:0000256" key="2">
    <source>
        <dbReference type="SAM" id="Phobius"/>
    </source>
</evidence>
<reference evidence="3" key="1">
    <citation type="journal article" date="2020" name="Nature">
        <title>Giant virus diversity and host interactions through global metagenomics.</title>
        <authorList>
            <person name="Schulz F."/>
            <person name="Roux S."/>
            <person name="Paez-Espino D."/>
            <person name="Jungbluth S."/>
            <person name="Walsh D.A."/>
            <person name="Denef V.J."/>
            <person name="McMahon K.D."/>
            <person name="Konstantinidis K.T."/>
            <person name="Eloe-Fadrosh E.A."/>
            <person name="Kyrpides N.C."/>
            <person name="Woyke T."/>
        </authorList>
    </citation>
    <scope>NUCLEOTIDE SEQUENCE</scope>
    <source>
        <strain evidence="3">GVMAG-M-3300009422-16</strain>
    </source>
</reference>
<keyword evidence="2" id="KW-0472">Membrane</keyword>
<keyword evidence="2" id="KW-0812">Transmembrane</keyword>